<feature type="region of interest" description="Disordered" evidence="3">
    <location>
        <begin position="96"/>
        <end position="130"/>
    </location>
</feature>
<dbReference type="Gene3D" id="4.10.240.10">
    <property type="entry name" value="Zn(2)-C6 fungal-type DNA-binding domain"/>
    <property type="match status" value="1"/>
</dbReference>
<sequence>MASDVASAESSTARQRKACINCYEKKIKCDFSPELGTCGRCRQQVLECIIPDGNPAKGRSSLRQAVQELEDRVQSLESSVQMSSVASQIQPSRHESFVASPWADQGQHHQAMDSGYTGEGRSSNSSSVPLARGATSPWSILLGGTASANLPSFHNSTSQLSDEETSLSLSSGGIRYDLSQKTLNVGRDQARVYVRNYATIAPYPILDWSLLVGVLDALLDYGTASRCGQIACIWIYMAFGCTQYSAGTRSDTEAGESGVYFQKAWIMLPQLLMDSDLWALKAVTLMVHYLQASAKPEACWSLLGTALRLSISLGFHVKESNMAAYTESEREEGKRAFWLCYIMEKSLCINLGRPSSFNDHPTAAFPEPFQPASTTSEADLNEIYGTNETDAVAYFIDMIELTHDRDLLFQNRHDQSQDMSPVLDSLHQRLTQKAPLHSPLRTSIRDLAYHNTLLVLSSRQNPISNSPFPLLSARTTLEIITSASREGELMGGGRGVWKLEMKGWERGE</sequence>
<feature type="domain" description="Zn(2)-C6 fungal-type" evidence="4">
    <location>
        <begin position="18"/>
        <end position="50"/>
    </location>
</feature>
<dbReference type="GO" id="GO:0006351">
    <property type="term" value="P:DNA-templated transcription"/>
    <property type="evidence" value="ECO:0007669"/>
    <property type="project" value="InterPro"/>
</dbReference>
<evidence type="ECO:0000313" key="5">
    <source>
        <dbReference type="EMBL" id="KAK0517019.1"/>
    </source>
</evidence>
<dbReference type="Pfam" id="PF04082">
    <property type="entry name" value="Fungal_trans"/>
    <property type="match status" value="1"/>
</dbReference>
<dbReference type="PROSITE" id="PS50048">
    <property type="entry name" value="ZN2_CY6_FUNGAL_2"/>
    <property type="match status" value="1"/>
</dbReference>
<evidence type="ECO:0000256" key="1">
    <source>
        <dbReference type="ARBA" id="ARBA00022723"/>
    </source>
</evidence>
<accession>A0AA39V7S9</accession>
<dbReference type="EMBL" id="JAFEKC020000001">
    <property type="protein sequence ID" value="KAK0517019.1"/>
    <property type="molecule type" value="Genomic_DNA"/>
</dbReference>
<reference evidence="5" key="1">
    <citation type="submission" date="2023-03" db="EMBL/GenBank/DDBJ databases">
        <title>Complete genome of Cladonia borealis.</title>
        <authorList>
            <person name="Park H."/>
        </authorList>
    </citation>
    <scope>NUCLEOTIDE SEQUENCE</scope>
    <source>
        <strain evidence="5">ANT050790</strain>
    </source>
</reference>
<dbReference type="GO" id="GO:0003677">
    <property type="term" value="F:DNA binding"/>
    <property type="evidence" value="ECO:0007669"/>
    <property type="project" value="InterPro"/>
</dbReference>
<dbReference type="InterPro" id="IPR050987">
    <property type="entry name" value="AtrR-like"/>
</dbReference>
<dbReference type="GO" id="GO:0008270">
    <property type="term" value="F:zinc ion binding"/>
    <property type="evidence" value="ECO:0007669"/>
    <property type="project" value="InterPro"/>
</dbReference>
<keyword evidence="1" id="KW-0479">Metal-binding</keyword>
<dbReference type="SMART" id="SM00066">
    <property type="entry name" value="GAL4"/>
    <property type="match status" value="1"/>
</dbReference>
<dbReference type="PANTHER" id="PTHR46910:SF39">
    <property type="entry name" value="ZN(II)2CYS6 TRANSCRIPTION FACTOR (EUROFUNG)"/>
    <property type="match status" value="1"/>
</dbReference>
<dbReference type="Pfam" id="PF00172">
    <property type="entry name" value="Zn_clus"/>
    <property type="match status" value="1"/>
</dbReference>
<dbReference type="SMART" id="SM00906">
    <property type="entry name" value="Fungal_trans"/>
    <property type="match status" value="1"/>
</dbReference>
<evidence type="ECO:0000256" key="2">
    <source>
        <dbReference type="ARBA" id="ARBA00023242"/>
    </source>
</evidence>
<evidence type="ECO:0000313" key="6">
    <source>
        <dbReference type="Proteomes" id="UP001166286"/>
    </source>
</evidence>
<name>A0AA39V7S9_9LECA</name>
<dbReference type="InterPro" id="IPR007219">
    <property type="entry name" value="XnlR_reg_dom"/>
</dbReference>
<keyword evidence="6" id="KW-1185">Reference proteome</keyword>
<keyword evidence="2" id="KW-0539">Nucleus</keyword>
<dbReference type="InterPro" id="IPR036864">
    <property type="entry name" value="Zn2-C6_fun-type_DNA-bd_sf"/>
</dbReference>
<proteinExistence type="predicted"/>
<dbReference type="Proteomes" id="UP001166286">
    <property type="component" value="Unassembled WGS sequence"/>
</dbReference>
<dbReference type="CDD" id="cd12148">
    <property type="entry name" value="fungal_TF_MHR"/>
    <property type="match status" value="1"/>
</dbReference>
<organism evidence="5 6">
    <name type="scientific">Cladonia borealis</name>
    <dbReference type="NCBI Taxonomy" id="184061"/>
    <lineage>
        <taxon>Eukaryota</taxon>
        <taxon>Fungi</taxon>
        <taxon>Dikarya</taxon>
        <taxon>Ascomycota</taxon>
        <taxon>Pezizomycotina</taxon>
        <taxon>Lecanoromycetes</taxon>
        <taxon>OSLEUM clade</taxon>
        <taxon>Lecanoromycetidae</taxon>
        <taxon>Lecanorales</taxon>
        <taxon>Lecanorineae</taxon>
        <taxon>Cladoniaceae</taxon>
        <taxon>Cladonia</taxon>
    </lineage>
</organism>
<dbReference type="CDD" id="cd00067">
    <property type="entry name" value="GAL4"/>
    <property type="match status" value="1"/>
</dbReference>
<dbReference type="GO" id="GO:0000981">
    <property type="term" value="F:DNA-binding transcription factor activity, RNA polymerase II-specific"/>
    <property type="evidence" value="ECO:0007669"/>
    <property type="project" value="InterPro"/>
</dbReference>
<comment type="caution">
    <text evidence="5">The sequence shown here is derived from an EMBL/GenBank/DDBJ whole genome shotgun (WGS) entry which is preliminary data.</text>
</comment>
<evidence type="ECO:0000256" key="3">
    <source>
        <dbReference type="SAM" id="MobiDB-lite"/>
    </source>
</evidence>
<dbReference type="AlphaFoldDB" id="A0AA39V7S9"/>
<gene>
    <name evidence="5" type="ORF">JMJ35_000174</name>
</gene>
<dbReference type="PANTHER" id="PTHR46910">
    <property type="entry name" value="TRANSCRIPTION FACTOR PDR1"/>
    <property type="match status" value="1"/>
</dbReference>
<evidence type="ECO:0000259" key="4">
    <source>
        <dbReference type="PROSITE" id="PS50048"/>
    </source>
</evidence>
<protein>
    <recommendedName>
        <fullName evidence="4">Zn(2)-C6 fungal-type domain-containing protein</fullName>
    </recommendedName>
</protein>
<dbReference type="SUPFAM" id="SSF57701">
    <property type="entry name" value="Zn2/Cys6 DNA-binding domain"/>
    <property type="match status" value="1"/>
</dbReference>
<dbReference type="InterPro" id="IPR001138">
    <property type="entry name" value="Zn2Cys6_DnaBD"/>
</dbReference>